<dbReference type="eggNOG" id="COG1520">
    <property type="taxonomic scope" value="Bacteria"/>
</dbReference>
<keyword evidence="2" id="KW-1185">Reference proteome</keyword>
<dbReference type="PANTHER" id="PTHR34512">
    <property type="entry name" value="CELL SURFACE PROTEIN"/>
    <property type="match status" value="1"/>
</dbReference>
<accession>B2A417</accession>
<reference evidence="1 2" key="1">
    <citation type="submission" date="2008-04" db="EMBL/GenBank/DDBJ databases">
        <title>Complete sequence of chromosome of Natranaerobius thermophilus JW/NM-WN-LF.</title>
        <authorList>
            <consortium name="US DOE Joint Genome Institute"/>
            <person name="Copeland A."/>
            <person name="Lucas S."/>
            <person name="Lapidus A."/>
            <person name="Glavina del Rio T."/>
            <person name="Dalin E."/>
            <person name="Tice H."/>
            <person name="Bruce D."/>
            <person name="Goodwin L."/>
            <person name="Pitluck S."/>
            <person name="Chertkov O."/>
            <person name="Brettin T."/>
            <person name="Detter J.C."/>
            <person name="Han C."/>
            <person name="Kuske C.R."/>
            <person name="Schmutz J."/>
            <person name="Larimer F."/>
            <person name="Land M."/>
            <person name="Hauser L."/>
            <person name="Kyrpides N."/>
            <person name="Lykidis A."/>
            <person name="Mesbah N.M."/>
            <person name="Wiegel J."/>
        </authorList>
    </citation>
    <scope>NUCLEOTIDE SEQUENCE [LARGE SCALE GENOMIC DNA]</scope>
    <source>
        <strain evidence="2">ATCC BAA-1301 / DSM 18059 / JW/NM-WN-LF</strain>
    </source>
</reference>
<proteinExistence type="predicted"/>
<organism evidence="1 2">
    <name type="scientific">Natranaerobius thermophilus (strain ATCC BAA-1301 / DSM 18059 / JW/NM-WN-LF)</name>
    <dbReference type="NCBI Taxonomy" id="457570"/>
    <lineage>
        <taxon>Bacteria</taxon>
        <taxon>Bacillati</taxon>
        <taxon>Bacillota</taxon>
        <taxon>Clostridia</taxon>
        <taxon>Natranaerobiales</taxon>
        <taxon>Natranaerobiaceae</taxon>
        <taxon>Natranaerobius</taxon>
    </lineage>
</organism>
<dbReference type="SUPFAM" id="SSF50998">
    <property type="entry name" value="Quinoprotein alcohol dehydrogenase-like"/>
    <property type="match status" value="1"/>
</dbReference>
<dbReference type="OrthoDB" id="105314at2"/>
<sequence>MLIRRTTITLSGCLLVVLLVFTAYGPLDNETFMTTSADHSTEKREISKLIEEKEITNLKLEKQEITSEENTFQIQSYYPIEEQSDEQERKWTVHKLHSEFYYEINQDKNDNVTVSGHHIRGPEYENKVRGREYEKEADLTEEFRELNIDLDDDELTFSNTNIARRSETSIFEFKVSDGENHGYLSVTWEDGEHTETLSLHDHDIVDTGTQIYRVELKKFSEQQEEQIKDVPVDIYLYEHDNSYYLVESFRNIKQDQIEHDPVQIYSLPDDIIEITGIYPYDSWYSDRKIALIGKNDNQQYHHYSFHLDKQQLKQGMEVDLWRNEDKYQWKSHSRLGYNHLVDKTADNLLIVANDGLESGYHDNLFLYSLDRETGGINWKYDADLFPVEYYLSGDEQDVFINQTNALLTNKDPVITSKDMSTGDINWQKELSREHENEPRISAHIVKAEEMLIIYQHENSNDTFNPEHTLLGIEPKSGETIWEQELEPGTYELTEIPYHENVILLKGEDEASREKHEIIALNSKTGEQEWSKNKQNVEHSSNPGLDIMNECKLYPEHRESIKWFFSKDDLTQEEDLYKIDLNTGETLDSFPVEGNKIFWLTNDLIAQEDHLYSIKEDKILWENNHRLKAASKGNENEIFLVTEEEIISYCLKKDDQNWSQEFAISGGTDGVRPFNVSKKPFVRDDELIVPGRDKIFVLKRETGEIKHYVGNISLYETLDNSPYHFHYYYMVQPLGDSIYIGSRFGDMMKID</sequence>
<dbReference type="Gene3D" id="2.130.10.10">
    <property type="entry name" value="YVTN repeat-like/Quinoprotein amine dehydrogenase"/>
    <property type="match status" value="1"/>
</dbReference>
<dbReference type="EMBL" id="CP001034">
    <property type="protein sequence ID" value="ACB85119.1"/>
    <property type="molecule type" value="Genomic_DNA"/>
</dbReference>
<dbReference type="InterPro" id="IPR015943">
    <property type="entry name" value="WD40/YVTN_repeat-like_dom_sf"/>
</dbReference>
<evidence type="ECO:0000313" key="1">
    <source>
        <dbReference type="EMBL" id="ACB85119.1"/>
    </source>
</evidence>
<dbReference type="KEGG" id="nth:Nther_1541"/>
<dbReference type="Proteomes" id="UP000001683">
    <property type="component" value="Chromosome"/>
</dbReference>
<protein>
    <recommendedName>
        <fullName evidence="3">Pyrrolo-quinoline quinone</fullName>
    </recommendedName>
</protein>
<gene>
    <name evidence="1" type="ordered locus">Nther_1541</name>
</gene>
<dbReference type="PANTHER" id="PTHR34512:SF30">
    <property type="entry name" value="OUTER MEMBRANE PROTEIN ASSEMBLY FACTOR BAMB"/>
    <property type="match status" value="1"/>
</dbReference>
<evidence type="ECO:0000313" key="2">
    <source>
        <dbReference type="Proteomes" id="UP000001683"/>
    </source>
</evidence>
<evidence type="ECO:0008006" key="3">
    <source>
        <dbReference type="Google" id="ProtNLM"/>
    </source>
</evidence>
<reference evidence="1 2" key="2">
    <citation type="journal article" date="2011" name="J. Bacteriol.">
        <title>Complete genome sequence of the anaerobic, halophilic alkalithermophile Natranaerobius thermophilus JW/NM-WN-LF.</title>
        <authorList>
            <person name="Zhao B."/>
            <person name="Mesbah N.M."/>
            <person name="Dalin E."/>
            <person name="Goodwin L."/>
            <person name="Nolan M."/>
            <person name="Pitluck S."/>
            <person name="Chertkov O."/>
            <person name="Brettin T.S."/>
            <person name="Han J."/>
            <person name="Larimer F.W."/>
            <person name="Land M.L."/>
            <person name="Hauser L."/>
            <person name="Kyrpides N."/>
            <person name="Wiegel J."/>
        </authorList>
    </citation>
    <scope>NUCLEOTIDE SEQUENCE [LARGE SCALE GENOMIC DNA]</scope>
    <source>
        <strain evidence="2">ATCC BAA-1301 / DSM 18059 / JW/NM-WN-LF</strain>
    </source>
</reference>
<dbReference type="HOGENOM" id="CLU_370817_0_0_9"/>
<dbReference type="RefSeq" id="WP_012447989.1">
    <property type="nucleotide sequence ID" value="NC_010718.1"/>
</dbReference>
<dbReference type="InParanoid" id="B2A417"/>
<dbReference type="STRING" id="457570.Nther_1541"/>
<dbReference type="AlphaFoldDB" id="B2A417"/>
<dbReference type="InterPro" id="IPR011047">
    <property type="entry name" value="Quinoprotein_ADH-like_sf"/>
</dbReference>
<name>B2A417_NATTJ</name>